<keyword evidence="1" id="KW-0472">Membrane</keyword>
<proteinExistence type="predicted"/>
<dbReference type="AlphaFoldDB" id="A0A8H2HJU5"/>
<feature type="transmembrane region" description="Helical" evidence="1">
    <location>
        <begin position="51"/>
        <end position="71"/>
    </location>
</feature>
<feature type="transmembrane region" description="Helical" evidence="1">
    <location>
        <begin position="94"/>
        <end position="113"/>
    </location>
</feature>
<name>A0A8H2HJU5_ORBOL</name>
<protein>
    <submittedName>
        <fullName evidence="2">Uncharacterized protein</fullName>
    </submittedName>
</protein>
<dbReference type="Proteomes" id="UP000297595">
    <property type="component" value="Unassembled WGS sequence"/>
</dbReference>
<sequence>MSLHGHPQLSLPSNRHCKSVPTAYFQKLITLFYLNPAFDIMAAKVLAFDKCLELAVFAVCATKLAITIAIFKQKTNQMTLLQTLEFASSTLTDWMWTIIAAYVLLHYIGYGFCANPKAHRWEYASSTSSISSRSSLRSVGSIRSRGSGGYYRSINSAASQQSHRSIRSRISQRTSTTIVRHRTNISNPMMERFMMVEDFQFEADMGRLRGTPFLDSVTRLYLQKGIPHEAGQWA</sequence>
<evidence type="ECO:0000313" key="2">
    <source>
        <dbReference type="EMBL" id="TGJ64080.1"/>
    </source>
</evidence>
<accession>A0A8H2HJU5</accession>
<keyword evidence="1" id="KW-0812">Transmembrane</keyword>
<comment type="caution">
    <text evidence="2">The sequence shown here is derived from an EMBL/GenBank/DDBJ whole genome shotgun (WGS) entry which is preliminary data.</text>
</comment>
<evidence type="ECO:0000256" key="1">
    <source>
        <dbReference type="SAM" id="Phobius"/>
    </source>
</evidence>
<organism evidence="2 3">
    <name type="scientific">Orbilia oligospora</name>
    <name type="common">Nematode-trapping fungus</name>
    <name type="synonym">Arthrobotrys oligospora</name>
    <dbReference type="NCBI Taxonomy" id="2813651"/>
    <lineage>
        <taxon>Eukaryota</taxon>
        <taxon>Fungi</taxon>
        <taxon>Dikarya</taxon>
        <taxon>Ascomycota</taxon>
        <taxon>Pezizomycotina</taxon>
        <taxon>Orbiliomycetes</taxon>
        <taxon>Orbiliales</taxon>
        <taxon>Orbiliaceae</taxon>
        <taxon>Orbilia</taxon>
    </lineage>
</organism>
<dbReference type="EMBL" id="SOZJ01000007">
    <property type="protein sequence ID" value="TGJ64080.1"/>
    <property type="molecule type" value="Genomic_DNA"/>
</dbReference>
<evidence type="ECO:0000313" key="3">
    <source>
        <dbReference type="Proteomes" id="UP000297595"/>
    </source>
</evidence>
<reference evidence="2 3" key="1">
    <citation type="submission" date="2019-03" db="EMBL/GenBank/DDBJ databases">
        <title>Nematode-trapping fungi genome.</title>
        <authorList>
            <person name="Vidal-Diez De Ulzurrun G."/>
        </authorList>
    </citation>
    <scope>NUCLEOTIDE SEQUENCE [LARGE SCALE GENOMIC DNA]</scope>
    <source>
        <strain evidence="2 3">TWF154</strain>
    </source>
</reference>
<gene>
    <name evidence="2" type="ORF">EYR41_010157</name>
</gene>
<keyword evidence="1" id="KW-1133">Transmembrane helix</keyword>